<dbReference type="Gene3D" id="3.40.190.10">
    <property type="entry name" value="Periplasmic binding protein-like II"/>
    <property type="match status" value="1"/>
</dbReference>
<dbReference type="AlphaFoldDB" id="A0A2T2WKD9"/>
<reference evidence="1 2" key="1">
    <citation type="journal article" date="2014" name="BMC Genomics">
        <title>Comparison of environmental and isolate Sulfobacillus genomes reveals diverse carbon, sulfur, nitrogen, and hydrogen metabolisms.</title>
        <authorList>
            <person name="Justice N.B."/>
            <person name="Norman A."/>
            <person name="Brown C.T."/>
            <person name="Singh A."/>
            <person name="Thomas B.C."/>
            <person name="Banfield J.F."/>
        </authorList>
    </citation>
    <scope>NUCLEOTIDE SEQUENCE [LARGE SCALE GENOMIC DNA]</scope>
    <source>
        <strain evidence="1">AMDSBA3</strain>
    </source>
</reference>
<evidence type="ECO:0000313" key="2">
    <source>
        <dbReference type="Proteomes" id="UP000241848"/>
    </source>
</evidence>
<dbReference type="InterPro" id="IPR006059">
    <property type="entry name" value="SBP"/>
</dbReference>
<dbReference type="PANTHER" id="PTHR43649:SF12">
    <property type="entry name" value="DIACETYLCHITOBIOSE BINDING PROTEIN DASA"/>
    <property type="match status" value="1"/>
</dbReference>
<gene>
    <name evidence="1" type="ORF">C7B45_05770</name>
</gene>
<dbReference type="Proteomes" id="UP000241848">
    <property type="component" value="Unassembled WGS sequence"/>
</dbReference>
<name>A0A2T2WKD9_9FIRM</name>
<dbReference type="PANTHER" id="PTHR43649">
    <property type="entry name" value="ARABINOSE-BINDING PROTEIN-RELATED"/>
    <property type="match status" value="1"/>
</dbReference>
<organism evidence="1 2">
    <name type="scientific">Sulfobacillus acidophilus</name>
    <dbReference type="NCBI Taxonomy" id="53633"/>
    <lineage>
        <taxon>Bacteria</taxon>
        <taxon>Bacillati</taxon>
        <taxon>Bacillota</taxon>
        <taxon>Clostridia</taxon>
        <taxon>Eubacteriales</taxon>
        <taxon>Clostridiales Family XVII. Incertae Sedis</taxon>
        <taxon>Sulfobacillus</taxon>
    </lineage>
</organism>
<sequence>MRRAWNNVSCCSSRIANLTCTDHVVDSVAKPYSWHIACGRQTLYQGNRHSGSCGKFPWSIYLTKITTAITSGVGPDVIEIGNTWAPTFADSGGFVPWTPKMFQAIGGENKFLKTSMEVTTAPGKPIISVPFLGQTWVLEYNKALFKKAGITAPPRTWTQFMADAKKLSNPAKGIYGVDVPIAVNSALQTWDWIMFRQEGGNYYEHGKPSLTLNANVSTLTNFIKWVYPDRIVNPALVGDSTGTLGTTEFERGQAAMFFTQAPQMAVEHPAKYGIGYVPLPAKMPHGGAAIMSHVAGENLVIFKNSKHLSEDLEFIKFLTSPQEQELINKNMFELPVTKAGLKTAYFQTPAEKIFGQILAKYAAPMPTEASSATLFNDVGAATITLMRDDLSNHNISVSQVRSALNSVQQTIEAESGS</sequence>
<dbReference type="SUPFAM" id="SSF53850">
    <property type="entry name" value="Periplasmic binding protein-like II"/>
    <property type="match status" value="1"/>
</dbReference>
<dbReference type="EMBL" id="PXYV01000013">
    <property type="protein sequence ID" value="PSR22703.1"/>
    <property type="molecule type" value="Genomic_DNA"/>
</dbReference>
<proteinExistence type="predicted"/>
<evidence type="ECO:0008006" key="3">
    <source>
        <dbReference type="Google" id="ProtNLM"/>
    </source>
</evidence>
<comment type="caution">
    <text evidence="1">The sequence shown here is derived from an EMBL/GenBank/DDBJ whole genome shotgun (WGS) entry which is preliminary data.</text>
</comment>
<protein>
    <recommendedName>
        <fullName evidence="3">ABC transporter substrate-binding protein</fullName>
    </recommendedName>
</protein>
<dbReference type="CDD" id="cd13585">
    <property type="entry name" value="PBP2_TMBP_like"/>
    <property type="match status" value="1"/>
</dbReference>
<dbReference type="Pfam" id="PF01547">
    <property type="entry name" value="SBP_bac_1"/>
    <property type="match status" value="1"/>
</dbReference>
<dbReference type="InterPro" id="IPR050490">
    <property type="entry name" value="Bact_solute-bd_prot1"/>
</dbReference>
<evidence type="ECO:0000313" key="1">
    <source>
        <dbReference type="EMBL" id="PSR22703.1"/>
    </source>
</evidence>
<accession>A0A2T2WKD9</accession>